<protein>
    <submittedName>
        <fullName evidence="7">C6 zinc finger domain protein</fullName>
    </submittedName>
</protein>
<dbReference type="OrthoDB" id="4937900at2759"/>
<dbReference type="AlphaFoldDB" id="A0A2I2G9R2"/>
<dbReference type="SUPFAM" id="SSF57701">
    <property type="entry name" value="Zn2/Cys6 DNA-binding domain"/>
    <property type="match status" value="1"/>
</dbReference>
<proteinExistence type="predicted"/>
<dbReference type="PANTHER" id="PTHR47784:SF5">
    <property type="entry name" value="STEROL UPTAKE CONTROL PROTEIN 2"/>
    <property type="match status" value="1"/>
</dbReference>
<evidence type="ECO:0000256" key="2">
    <source>
        <dbReference type="ARBA" id="ARBA00023125"/>
    </source>
</evidence>
<keyword evidence="2" id="KW-0238">DNA-binding</keyword>
<dbReference type="PROSITE" id="PS50048">
    <property type="entry name" value="ZN2_CY6_FUNGAL_2"/>
    <property type="match status" value="1"/>
</dbReference>
<evidence type="ECO:0000256" key="3">
    <source>
        <dbReference type="ARBA" id="ARBA00023163"/>
    </source>
</evidence>
<keyword evidence="8" id="KW-1185">Reference proteome</keyword>
<dbReference type="InterPro" id="IPR001138">
    <property type="entry name" value="Zn2Cys6_DnaBD"/>
</dbReference>
<reference evidence="7 8" key="1">
    <citation type="submission" date="2016-12" db="EMBL/GenBank/DDBJ databases">
        <title>The genomes of Aspergillus section Nigri reveals drivers in fungal speciation.</title>
        <authorList>
            <consortium name="DOE Joint Genome Institute"/>
            <person name="Vesth T.C."/>
            <person name="Nybo J."/>
            <person name="Theobald S."/>
            <person name="Brandl J."/>
            <person name="Frisvad J.C."/>
            <person name="Nielsen K.F."/>
            <person name="Lyhne E.K."/>
            <person name="Kogle M.E."/>
            <person name="Kuo A."/>
            <person name="Riley R."/>
            <person name="Clum A."/>
            <person name="Nolan M."/>
            <person name="Lipzen A."/>
            <person name="Salamov A."/>
            <person name="Henrissat B."/>
            <person name="Wiebenga A."/>
            <person name="De Vries R.P."/>
            <person name="Grigoriev I.V."/>
            <person name="Mortensen U.H."/>
            <person name="Andersen M.R."/>
            <person name="Baker S.E."/>
        </authorList>
    </citation>
    <scope>NUCLEOTIDE SEQUENCE [LARGE SCALE GENOMIC DNA]</scope>
    <source>
        <strain evidence="7 8">IBT 23096</strain>
    </source>
</reference>
<dbReference type="PANTHER" id="PTHR47784">
    <property type="entry name" value="STEROL UPTAKE CONTROL PROTEIN 2"/>
    <property type="match status" value="1"/>
</dbReference>
<dbReference type="SMART" id="SM00066">
    <property type="entry name" value="GAL4"/>
    <property type="match status" value="1"/>
</dbReference>
<keyword evidence="1" id="KW-0805">Transcription regulation</keyword>
<evidence type="ECO:0000313" key="8">
    <source>
        <dbReference type="Proteomes" id="UP000234275"/>
    </source>
</evidence>
<organism evidence="7 8">
    <name type="scientific">Aspergillus steynii IBT 23096</name>
    <dbReference type="NCBI Taxonomy" id="1392250"/>
    <lineage>
        <taxon>Eukaryota</taxon>
        <taxon>Fungi</taxon>
        <taxon>Dikarya</taxon>
        <taxon>Ascomycota</taxon>
        <taxon>Pezizomycotina</taxon>
        <taxon>Eurotiomycetes</taxon>
        <taxon>Eurotiomycetidae</taxon>
        <taxon>Eurotiales</taxon>
        <taxon>Aspergillaceae</taxon>
        <taxon>Aspergillus</taxon>
        <taxon>Aspergillus subgen. Circumdati</taxon>
    </lineage>
</organism>
<keyword evidence="4" id="KW-0539">Nucleus</keyword>
<dbReference type="GO" id="GO:0003677">
    <property type="term" value="F:DNA binding"/>
    <property type="evidence" value="ECO:0007669"/>
    <property type="project" value="UniProtKB-KW"/>
</dbReference>
<dbReference type="Gene3D" id="4.10.240.10">
    <property type="entry name" value="Zn(2)-C6 fungal-type DNA-binding domain"/>
    <property type="match status" value="1"/>
</dbReference>
<gene>
    <name evidence="7" type="ORF">P170DRAFT_356820</name>
</gene>
<evidence type="ECO:0000313" key="7">
    <source>
        <dbReference type="EMBL" id="PLB49614.1"/>
    </source>
</evidence>
<dbReference type="RefSeq" id="XP_024704916.1">
    <property type="nucleotide sequence ID" value="XM_024844178.1"/>
</dbReference>
<dbReference type="EMBL" id="MSFO01000004">
    <property type="protein sequence ID" value="PLB49614.1"/>
    <property type="molecule type" value="Genomic_DNA"/>
</dbReference>
<dbReference type="PROSITE" id="PS00463">
    <property type="entry name" value="ZN2_CY6_FUNGAL_1"/>
    <property type="match status" value="1"/>
</dbReference>
<dbReference type="InterPro" id="IPR021858">
    <property type="entry name" value="Fun_TF"/>
</dbReference>
<dbReference type="GO" id="GO:0001228">
    <property type="term" value="F:DNA-binding transcription activator activity, RNA polymerase II-specific"/>
    <property type="evidence" value="ECO:0007669"/>
    <property type="project" value="TreeGrafter"/>
</dbReference>
<evidence type="ECO:0000256" key="5">
    <source>
        <dbReference type="SAM" id="MobiDB-lite"/>
    </source>
</evidence>
<feature type="domain" description="Zn(2)-C6 fungal-type" evidence="6">
    <location>
        <begin position="13"/>
        <end position="43"/>
    </location>
</feature>
<evidence type="ECO:0000256" key="1">
    <source>
        <dbReference type="ARBA" id="ARBA00023015"/>
    </source>
</evidence>
<evidence type="ECO:0000256" key="4">
    <source>
        <dbReference type="ARBA" id="ARBA00023242"/>
    </source>
</evidence>
<keyword evidence="3" id="KW-0804">Transcription</keyword>
<dbReference type="InterPro" id="IPR053157">
    <property type="entry name" value="Sterol_Uptake_Regulator"/>
</dbReference>
<evidence type="ECO:0000259" key="6">
    <source>
        <dbReference type="PROSITE" id="PS50048"/>
    </source>
</evidence>
<dbReference type="STRING" id="1392250.A0A2I2G9R2"/>
<dbReference type="CDD" id="cd00067">
    <property type="entry name" value="GAL4"/>
    <property type="match status" value="1"/>
</dbReference>
<dbReference type="Proteomes" id="UP000234275">
    <property type="component" value="Unassembled WGS sequence"/>
</dbReference>
<dbReference type="Pfam" id="PF00172">
    <property type="entry name" value="Zn_clus"/>
    <property type="match status" value="1"/>
</dbReference>
<feature type="region of interest" description="Disordered" evidence="5">
    <location>
        <begin position="52"/>
        <end position="75"/>
    </location>
</feature>
<sequence length="406" mass="45662">MALRRPHRKSRHGCSACKRRRVKCDETRPVCTNCSKRSTECEYDSTSSFLWANEPPKPAPRSNVSVSEGSQPPESTLLTANSFGVLGRLGGGGDRPRQTTDLNLSDLELMMQWCNSTYQSLTRARQTEYIWRCCVPEEALSHPFLMHGILALSALHLARTKSDHRGPVYLDTAVGHQNRALAFFRDRLSDINESNAKAMFAFASVVVMYALAFPHPPEADNDPWTCVDDLTQVFVLARGVHEVLRQATPSIVGSDWEIVLVLGEYDKSPPDDARAVLDRLHEANSQCGEQDSTHDTEVYRHTIENLGDMIAALSSGLITVTIACRWAIKCKPAYVDLIRDHTPLALVILAHYCAVLHSMREVWYVGEWSLRVPKAIWQILDDRWKPLARWPMETVYGESFPVDETG</sequence>
<name>A0A2I2G9R2_9EURO</name>
<dbReference type="GO" id="GO:0008270">
    <property type="term" value="F:zinc ion binding"/>
    <property type="evidence" value="ECO:0007669"/>
    <property type="project" value="InterPro"/>
</dbReference>
<comment type="caution">
    <text evidence="7">The sequence shown here is derived from an EMBL/GenBank/DDBJ whole genome shotgun (WGS) entry which is preliminary data.</text>
</comment>
<dbReference type="GeneID" id="36551878"/>
<feature type="compositionally biased region" description="Polar residues" evidence="5">
    <location>
        <begin position="62"/>
        <end position="75"/>
    </location>
</feature>
<dbReference type="Pfam" id="PF11951">
    <property type="entry name" value="Fungal_trans_2"/>
    <property type="match status" value="1"/>
</dbReference>
<accession>A0A2I2G9R2</accession>
<dbReference type="InterPro" id="IPR036864">
    <property type="entry name" value="Zn2-C6_fun-type_DNA-bd_sf"/>
</dbReference>
<dbReference type="VEuPathDB" id="FungiDB:P170DRAFT_356820"/>